<dbReference type="InterPro" id="IPR036191">
    <property type="entry name" value="RRF_sf"/>
</dbReference>
<comment type="similarity">
    <text evidence="1">Belongs to the RRF family.</text>
</comment>
<dbReference type="SUPFAM" id="SSF55194">
    <property type="entry name" value="Ribosome recycling factor, RRF"/>
    <property type="match status" value="1"/>
</dbReference>
<dbReference type="EMBL" id="HBHK01015002">
    <property type="protein sequence ID" value="CAD9687137.1"/>
    <property type="molecule type" value="Transcribed_RNA"/>
</dbReference>
<dbReference type="GO" id="GO:0006412">
    <property type="term" value="P:translation"/>
    <property type="evidence" value="ECO:0007669"/>
    <property type="project" value="UniProtKB-KW"/>
</dbReference>
<protein>
    <recommendedName>
        <fullName evidence="3">Ribosome recycling factor domain-containing protein</fullName>
    </recommendedName>
</protein>
<organism evidence="4">
    <name type="scientific">Mucochytrium quahogii</name>
    <dbReference type="NCBI Taxonomy" id="96639"/>
    <lineage>
        <taxon>Eukaryota</taxon>
        <taxon>Sar</taxon>
        <taxon>Stramenopiles</taxon>
        <taxon>Bigyra</taxon>
        <taxon>Labyrinthulomycetes</taxon>
        <taxon>Thraustochytrida</taxon>
        <taxon>Thraustochytriidae</taxon>
        <taxon>Mucochytrium</taxon>
    </lineage>
</organism>
<dbReference type="Gene3D" id="3.30.1360.40">
    <property type="match status" value="1"/>
</dbReference>
<gene>
    <name evidence="4" type="ORF">QSP1433_LOCUS9400</name>
    <name evidence="5" type="ORF">QSP1433_LOCUS9403</name>
</gene>
<accession>A0A7S2S203</accession>
<evidence type="ECO:0000259" key="3">
    <source>
        <dbReference type="Pfam" id="PF01765"/>
    </source>
</evidence>
<dbReference type="PANTHER" id="PTHR20982">
    <property type="entry name" value="RIBOSOME RECYCLING FACTOR"/>
    <property type="match status" value="1"/>
</dbReference>
<dbReference type="GO" id="GO:0043023">
    <property type="term" value="F:ribosomal large subunit binding"/>
    <property type="evidence" value="ECO:0007669"/>
    <property type="project" value="TreeGrafter"/>
</dbReference>
<dbReference type="FunFam" id="3.30.1360.40:FF:000001">
    <property type="entry name" value="Ribosome-recycling factor"/>
    <property type="match status" value="1"/>
</dbReference>
<dbReference type="InterPro" id="IPR002661">
    <property type="entry name" value="Ribosome_recyc_fac"/>
</dbReference>
<feature type="domain" description="Ribosome recycling factor" evidence="3">
    <location>
        <begin position="133"/>
        <end position="295"/>
    </location>
</feature>
<dbReference type="AlphaFoldDB" id="A0A7S2S203"/>
<dbReference type="GO" id="GO:0005739">
    <property type="term" value="C:mitochondrion"/>
    <property type="evidence" value="ECO:0007669"/>
    <property type="project" value="TreeGrafter"/>
</dbReference>
<dbReference type="Pfam" id="PF01765">
    <property type="entry name" value="RRF"/>
    <property type="match status" value="1"/>
</dbReference>
<proteinExistence type="inferred from homology"/>
<name>A0A7S2S203_9STRA</name>
<evidence type="ECO:0000313" key="5">
    <source>
        <dbReference type="EMBL" id="CAD9687143.1"/>
    </source>
</evidence>
<evidence type="ECO:0000313" key="4">
    <source>
        <dbReference type="EMBL" id="CAD9687137.1"/>
    </source>
</evidence>
<dbReference type="EMBL" id="HBHK01015005">
    <property type="protein sequence ID" value="CAD9687143.1"/>
    <property type="molecule type" value="Transcribed_RNA"/>
</dbReference>
<evidence type="ECO:0000256" key="2">
    <source>
        <dbReference type="ARBA" id="ARBA00022917"/>
    </source>
</evidence>
<dbReference type="InterPro" id="IPR023584">
    <property type="entry name" value="Ribosome_recyc_fac_dom"/>
</dbReference>
<keyword evidence="2" id="KW-0648">Protein biosynthesis</keyword>
<sequence>MMMRASFGRWTACCYRNELAVFGTAKKIGTVRGISALSNDFGAGRRVLATGERQSVVRGGVLNCADAGLVCGDKPDGIRDVAHSISWWRGKKKLKKSKKPQEEVMGDEDDDTEEVGYDSLKYQAKVDQKLKRLKVDLSKLRTSRPNPNMLDSVQVKVDGLTHPLMSVAHVTLKGSKMLEVNVFSADDVVNVKKAIESAGLNLNPSVDGTTVKIPIPKMSKETREQTLKQAHALREGAKSHINSVRQSAMKKLQQLKKSKELSEDEFFLMQKASEETFKKYVKNAESMVDKREKEIQE</sequence>
<evidence type="ECO:0000256" key="1">
    <source>
        <dbReference type="ARBA" id="ARBA00005912"/>
    </source>
</evidence>
<dbReference type="Gene3D" id="1.10.132.20">
    <property type="entry name" value="Ribosome-recycling factor"/>
    <property type="match status" value="1"/>
</dbReference>
<dbReference type="PANTHER" id="PTHR20982:SF3">
    <property type="entry name" value="MITOCHONDRIAL RIBOSOME RECYCLING FACTOR PSEUDO 1"/>
    <property type="match status" value="1"/>
</dbReference>
<reference evidence="4" key="1">
    <citation type="submission" date="2021-01" db="EMBL/GenBank/DDBJ databases">
        <authorList>
            <person name="Corre E."/>
            <person name="Pelletier E."/>
            <person name="Niang G."/>
            <person name="Scheremetjew M."/>
            <person name="Finn R."/>
            <person name="Kale V."/>
            <person name="Holt S."/>
            <person name="Cochrane G."/>
            <person name="Meng A."/>
            <person name="Brown T."/>
            <person name="Cohen L."/>
        </authorList>
    </citation>
    <scope>NUCLEOTIDE SEQUENCE</scope>
    <source>
        <strain evidence="4">NY070348D</strain>
    </source>
</reference>